<accession>A0ABM6J2K3</accession>
<evidence type="ECO:0000313" key="3">
    <source>
        <dbReference type="Proteomes" id="UP000191010"/>
    </source>
</evidence>
<feature type="compositionally biased region" description="Low complexity" evidence="1">
    <location>
        <begin position="60"/>
        <end position="80"/>
    </location>
</feature>
<feature type="compositionally biased region" description="Polar residues" evidence="1">
    <location>
        <begin position="15"/>
        <end position="26"/>
    </location>
</feature>
<sequence length="80" mass="8529">MPTFFTRLFKRKNKSGQAGLNRSTDSSQISHACSFAFTNNDEPAPITCSGRHHDGHHVSNSDPSSDSHSGDSASSSSSCD</sequence>
<evidence type="ECO:0000256" key="1">
    <source>
        <dbReference type="SAM" id="MobiDB-lite"/>
    </source>
</evidence>
<keyword evidence="3" id="KW-1185">Reference proteome</keyword>
<feature type="region of interest" description="Disordered" evidence="1">
    <location>
        <begin position="1"/>
        <end position="26"/>
    </location>
</feature>
<protein>
    <submittedName>
        <fullName evidence="2">Uncharacterized protein</fullName>
    </submittedName>
</protein>
<gene>
    <name evidence="2" type="ORF">B2J77_10420</name>
</gene>
<dbReference type="EMBL" id="CP019952">
    <property type="protein sequence ID" value="AQW68594.1"/>
    <property type="molecule type" value="Genomic_DNA"/>
</dbReference>
<reference evidence="2 3" key="1">
    <citation type="submission" date="2017-02" db="EMBL/GenBank/DDBJ databases">
        <authorList>
            <person name="Guo L."/>
        </authorList>
    </citation>
    <scope>NUCLEOTIDE SEQUENCE [LARGE SCALE GENOMIC DNA]</scope>
    <source>
        <strain evidence="2 3">PRS09-11288</strain>
    </source>
</reference>
<proteinExistence type="predicted"/>
<organism evidence="2 3">
    <name type="scientific">Pseudomonas parafulva</name>
    <dbReference type="NCBI Taxonomy" id="157782"/>
    <lineage>
        <taxon>Bacteria</taxon>
        <taxon>Pseudomonadati</taxon>
        <taxon>Pseudomonadota</taxon>
        <taxon>Gammaproteobacteria</taxon>
        <taxon>Pseudomonadales</taxon>
        <taxon>Pseudomonadaceae</taxon>
        <taxon>Pseudomonas</taxon>
    </lineage>
</organism>
<dbReference type="Proteomes" id="UP000191010">
    <property type="component" value="Chromosome"/>
</dbReference>
<feature type="region of interest" description="Disordered" evidence="1">
    <location>
        <begin position="44"/>
        <end position="80"/>
    </location>
</feature>
<name>A0ABM6J2K3_9PSED</name>
<evidence type="ECO:0000313" key="2">
    <source>
        <dbReference type="EMBL" id="AQW68594.1"/>
    </source>
</evidence>